<organism evidence="6 7">
    <name type="scientific">Xylophilus rhododendri</name>
    <dbReference type="NCBI Taxonomy" id="2697032"/>
    <lineage>
        <taxon>Bacteria</taxon>
        <taxon>Pseudomonadati</taxon>
        <taxon>Pseudomonadota</taxon>
        <taxon>Betaproteobacteria</taxon>
        <taxon>Burkholderiales</taxon>
        <taxon>Xylophilus</taxon>
    </lineage>
</organism>
<evidence type="ECO:0000313" key="7">
    <source>
        <dbReference type="Proteomes" id="UP000464787"/>
    </source>
</evidence>
<comment type="similarity">
    <text evidence="2">Belongs to the skp family.</text>
</comment>
<sequence>MNAFIRQGAIGALLAAAACAAPAQADDFRVGFVNTDRIFREATPAKAAQSKLEQEFSKREKDLQDLGATLKAATDKFEKEAPTLSDGQRATRQRGLVEQDRDFQRKRREFQEDLNSRKNEELQQVLERANRVVRQVAETEKYDVILQEAVYINPKYDITDRVIKALNSAGTTTTAPASK</sequence>
<feature type="chain" id="PRO_5032461673" evidence="5">
    <location>
        <begin position="26"/>
        <end position="179"/>
    </location>
</feature>
<dbReference type="EMBL" id="CP047650">
    <property type="protein sequence ID" value="QHI96974.1"/>
    <property type="molecule type" value="Genomic_DNA"/>
</dbReference>
<evidence type="ECO:0000313" key="6">
    <source>
        <dbReference type="EMBL" id="QHI96974.1"/>
    </source>
</evidence>
<dbReference type="Gene3D" id="3.30.910.20">
    <property type="entry name" value="Skp domain"/>
    <property type="match status" value="1"/>
</dbReference>
<dbReference type="SMART" id="SM00935">
    <property type="entry name" value="OmpH"/>
    <property type="match status" value="1"/>
</dbReference>
<dbReference type="PANTHER" id="PTHR35089">
    <property type="entry name" value="CHAPERONE PROTEIN SKP"/>
    <property type="match status" value="1"/>
</dbReference>
<evidence type="ECO:0000256" key="2">
    <source>
        <dbReference type="PIRNR" id="PIRNR002094"/>
    </source>
</evidence>
<keyword evidence="1 5" id="KW-0732">Signal</keyword>
<dbReference type="PROSITE" id="PS51257">
    <property type="entry name" value="PROKAR_LIPOPROTEIN"/>
    <property type="match status" value="1"/>
</dbReference>
<reference evidence="6 7" key="1">
    <citation type="submission" date="2020-01" db="EMBL/GenBank/DDBJ databases">
        <title>Genome sequencing of strain KACC 21265.</title>
        <authorList>
            <person name="Heo J."/>
            <person name="Kim S.-J."/>
            <person name="Kim J.-S."/>
            <person name="Hong S.-B."/>
            <person name="Kwon S.-W."/>
        </authorList>
    </citation>
    <scope>NUCLEOTIDE SEQUENCE [LARGE SCALE GENOMIC DNA]</scope>
    <source>
        <strain evidence="6 7">KACC 21265</strain>
    </source>
</reference>
<dbReference type="InterPro" id="IPR005632">
    <property type="entry name" value="Chaperone_Skp"/>
</dbReference>
<dbReference type="GO" id="GO:0051082">
    <property type="term" value="F:unfolded protein binding"/>
    <property type="evidence" value="ECO:0007669"/>
    <property type="project" value="InterPro"/>
</dbReference>
<accession>A0A857IZE7</accession>
<proteinExistence type="inferred from homology"/>
<dbReference type="SUPFAM" id="SSF111384">
    <property type="entry name" value="OmpH-like"/>
    <property type="match status" value="1"/>
</dbReference>
<keyword evidence="3" id="KW-0175">Coiled coil</keyword>
<dbReference type="GO" id="GO:0005829">
    <property type="term" value="C:cytosol"/>
    <property type="evidence" value="ECO:0007669"/>
    <property type="project" value="TreeGrafter"/>
</dbReference>
<dbReference type="InterPro" id="IPR024930">
    <property type="entry name" value="Skp_dom_sf"/>
</dbReference>
<feature type="region of interest" description="Disordered" evidence="4">
    <location>
        <begin position="77"/>
        <end position="104"/>
    </location>
</feature>
<dbReference type="RefSeq" id="WP_160550492.1">
    <property type="nucleotide sequence ID" value="NZ_CP047650.1"/>
</dbReference>
<keyword evidence="7" id="KW-1185">Reference proteome</keyword>
<feature type="coiled-coil region" evidence="3">
    <location>
        <begin position="108"/>
        <end position="139"/>
    </location>
</feature>
<protein>
    <submittedName>
        <fullName evidence="6">OmpH family outer membrane protein</fullName>
    </submittedName>
</protein>
<dbReference type="PANTHER" id="PTHR35089:SF1">
    <property type="entry name" value="CHAPERONE PROTEIN SKP"/>
    <property type="match status" value="1"/>
</dbReference>
<evidence type="ECO:0000256" key="3">
    <source>
        <dbReference type="SAM" id="Coils"/>
    </source>
</evidence>
<evidence type="ECO:0000256" key="1">
    <source>
        <dbReference type="ARBA" id="ARBA00022729"/>
    </source>
</evidence>
<dbReference type="Proteomes" id="UP000464787">
    <property type="component" value="Chromosome"/>
</dbReference>
<dbReference type="PIRSF" id="PIRSF002094">
    <property type="entry name" value="OMP26_Skp"/>
    <property type="match status" value="1"/>
</dbReference>
<evidence type="ECO:0000256" key="4">
    <source>
        <dbReference type="SAM" id="MobiDB-lite"/>
    </source>
</evidence>
<dbReference type="GO" id="GO:0050821">
    <property type="term" value="P:protein stabilization"/>
    <property type="evidence" value="ECO:0007669"/>
    <property type="project" value="TreeGrafter"/>
</dbReference>
<feature type="compositionally biased region" description="Basic and acidic residues" evidence="4">
    <location>
        <begin position="95"/>
        <end position="104"/>
    </location>
</feature>
<dbReference type="Pfam" id="PF03938">
    <property type="entry name" value="OmpH"/>
    <property type="match status" value="1"/>
</dbReference>
<gene>
    <name evidence="6" type="ORF">GT347_02615</name>
</gene>
<name>A0A857IZE7_9BURK</name>
<dbReference type="AlphaFoldDB" id="A0A857IZE7"/>
<feature type="signal peptide" evidence="5">
    <location>
        <begin position="1"/>
        <end position="25"/>
    </location>
</feature>
<evidence type="ECO:0000256" key="5">
    <source>
        <dbReference type="SAM" id="SignalP"/>
    </source>
</evidence>
<dbReference type="KEGG" id="xyk:GT347_02615"/>